<organism evidence="2">
    <name type="scientific">Siphoviridae sp. ctzXg6</name>
    <dbReference type="NCBI Taxonomy" id="2826531"/>
    <lineage>
        <taxon>Viruses</taxon>
        <taxon>Duplodnaviria</taxon>
        <taxon>Heunggongvirae</taxon>
        <taxon>Uroviricota</taxon>
        <taxon>Caudoviricetes</taxon>
    </lineage>
</organism>
<dbReference type="GO" id="GO:0016817">
    <property type="term" value="F:hydrolase activity, acting on acid anhydrides"/>
    <property type="evidence" value="ECO:0007669"/>
    <property type="project" value="InterPro"/>
</dbReference>
<evidence type="ECO:0000259" key="1">
    <source>
        <dbReference type="Pfam" id="PF08707"/>
    </source>
</evidence>
<name>A0A8S5NCD1_9CAUD</name>
<accession>A0A8S5NCD1</accession>
<evidence type="ECO:0000313" key="2">
    <source>
        <dbReference type="EMBL" id="DAD92350.1"/>
    </source>
</evidence>
<proteinExistence type="predicted"/>
<dbReference type="CDD" id="cd01125">
    <property type="entry name" value="RepA_RSF1010_like"/>
    <property type="match status" value="1"/>
</dbReference>
<dbReference type="Pfam" id="PF08707">
    <property type="entry name" value="PriCT_2"/>
    <property type="match status" value="1"/>
</dbReference>
<dbReference type="InterPro" id="IPR014819">
    <property type="entry name" value="PriCT_2"/>
</dbReference>
<dbReference type="Gene3D" id="3.40.50.300">
    <property type="entry name" value="P-loop containing nucleotide triphosphate hydrolases"/>
    <property type="match status" value="1"/>
</dbReference>
<dbReference type="EMBL" id="BK015133">
    <property type="protein sequence ID" value="DAD92350.1"/>
    <property type="molecule type" value="Genomic_DNA"/>
</dbReference>
<dbReference type="SUPFAM" id="SSF52540">
    <property type="entry name" value="P-loop containing nucleoside triphosphate hydrolases"/>
    <property type="match status" value="1"/>
</dbReference>
<feature type="domain" description="Primase C-terminal 2" evidence="1">
    <location>
        <begin position="11"/>
        <end position="81"/>
    </location>
</feature>
<protein>
    <submittedName>
        <fullName evidence="2">Regulatory protein repA</fullName>
    </submittedName>
</protein>
<dbReference type="Pfam" id="PF13481">
    <property type="entry name" value="AAA_25"/>
    <property type="match status" value="1"/>
</dbReference>
<dbReference type="InterPro" id="IPR038724">
    <property type="entry name" value="RepA"/>
</dbReference>
<sequence length="754" mass="86217">MSEGTFDLIPLLDYIDPSTLSYQEWVNVGMALKQEGYTAMDWDAWSQSDIRYKKGECFTKWDTFHNNGSDDVTGATITQMAKDNGWEPMNKSGESYELGWDSTIDRDYQIVDKNWVESKEIREPLNWHPVQDLVKYIETLFEMTDLVGYVTSTYPIETENGPIYKPTQGNYDRTAGELIKELQSNGDDIGAVFGDYKEEAGAWIRFNPLDGKGVKNDNVTDFRYALVESDSMELGKQYALFKELELPIATLVHSGHKSLHAVVRVDARDYQEYRKRVDYIYQICKKNGLDIDTQNRNPSRLSRMPGVIRNGHKQFLIDTNLGKANYEEWYQWVEDLNDDLPDPETLADEWDHLPDLAPELIHGVLRQGHKMLIAGPSKAGKSFALIELSIAIAEGHKWLGWQCEQGKVLYVNLELDRPSALHRFKDVYDAMDLPPTSVGNIDIWNLRGKTVPMDKLAPKLIRRSLKKNYQAVIIDPIYKVLTGDENSADQMAHFTNQFDKVATELGCAVIYCHHHSKGSQGGKKSMDRASGSGVFARDPDALVDLVELDLNEDLVKARAEKATAKIYQRALQEQANDYYQQNISLDDLESRYQMQQHFDKAIPDVMKRKPYLDEVKTTTHSIEIATAWRVEGTLREFAKFAPVNMWFSYPVHEVDTTGVLADIQLEDSTPSWKKNLDSKKANEKKKKSADERFKTSMQVLFDGINPVELSEVVEYFSTEDKPVSEKTIRRWVKNNGDFEVKNNQISPREESGTK</sequence>
<dbReference type="InterPro" id="IPR027417">
    <property type="entry name" value="P-loop_NTPase"/>
</dbReference>
<reference evidence="2" key="1">
    <citation type="journal article" date="2021" name="Proc. Natl. Acad. Sci. U.S.A.">
        <title>A Catalog of Tens of Thousands of Viruses from Human Metagenomes Reveals Hidden Associations with Chronic Diseases.</title>
        <authorList>
            <person name="Tisza M.J."/>
            <person name="Buck C.B."/>
        </authorList>
    </citation>
    <scope>NUCLEOTIDE SEQUENCE</scope>
    <source>
        <strain evidence="2">CtzXg6</strain>
    </source>
</reference>